<dbReference type="Proteomes" id="UP001214757">
    <property type="component" value="Unassembled WGS sequence"/>
</dbReference>
<keyword evidence="2" id="KW-1185">Reference proteome</keyword>
<evidence type="ECO:0000313" key="1">
    <source>
        <dbReference type="EMBL" id="MDC9623639.1"/>
    </source>
</evidence>
<gene>
    <name evidence="1" type="ORF">PSI22_18850</name>
</gene>
<dbReference type="RefSeq" id="WP_273581072.1">
    <property type="nucleotide sequence ID" value="NZ_JAQRFO010000060.1"/>
</dbReference>
<dbReference type="EMBL" id="JAQRFO010000060">
    <property type="protein sequence ID" value="MDC9623639.1"/>
    <property type="molecule type" value="Genomic_DNA"/>
</dbReference>
<evidence type="ECO:0000313" key="2">
    <source>
        <dbReference type="Proteomes" id="UP001214757"/>
    </source>
</evidence>
<organism evidence="1 2">
    <name type="scientific">Xenorhabdus aichiensis</name>
    <dbReference type="NCBI Taxonomy" id="3025874"/>
    <lineage>
        <taxon>Bacteria</taxon>
        <taxon>Pseudomonadati</taxon>
        <taxon>Pseudomonadota</taxon>
        <taxon>Gammaproteobacteria</taxon>
        <taxon>Enterobacterales</taxon>
        <taxon>Morganellaceae</taxon>
        <taxon>Xenorhabdus</taxon>
    </lineage>
</organism>
<protein>
    <submittedName>
        <fullName evidence="1">Uncharacterized protein</fullName>
    </submittedName>
</protein>
<accession>A0ABT5M7H7</accession>
<sequence>MNPISESLLIDFKGTDVFQGSSIIIIATYTGDNSHKVLKSSDISLKNTSNNPNVEIDVYEDNHRKKDVDVTNNKITVPYIVKVKNSTDKSDIKLEFTTNVANSKTKQDITCKQHKDEDLDLSSLNPIVIGSSFIEDLTPVVDGKIPSDYTNAHLNVVMYPRKKDNSVIKNCQIALHVDNISFTRLYDGKTEIFPFKNNMYYINTGDDGNFQVKFFPRKMTSSYVREINISAIIGDETAKSTQKALFITKDILPSDNIDAPIIENMNGDKIYPPSNISDSKFNVRVPRSDIIQPNDTVYIMSNISSQNVATLCTSEIYGDRSLKDKPFKVLYNIFTALETNTLYYYILTSGADAYRSKNLLFKLADSTDYQPPRGKLERVTILDSMGDEIEEYTVFGIDSISEGVVCSVPVGGENQVKAGDTITLYLAITGYDPITGNPVFENPHLDPTPITDKDAQAGYIQIKINNNMLSGVHTDLDGNPGPMYIYYISSQQEYSKSWQGFLDTAPLDAD</sequence>
<name>A0ABT5M7H7_9GAMM</name>
<reference evidence="1 2" key="1">
    <citation type="submission" date="2023-02" db="EMBL/GenBank/DDBJ databases">
        <title>Entomopathogenic bacteria.</title>
        <authorList>
            <person name="Machado R.A."/>
        </authorList>
    </citation>
    <scope>NUCLEOTIDE SEQUENCE [LARGE SCALE GENOMIC DNA]</scope>
    <source>
        <strain evidence="1 2">XENO-7</strain>
    </source>
</reference>
<comment type="caution">
    <text evidence="1">The sequence shown here is derived from an EMBL/GenBank/DDBJ whole genome shotgun (WGS) entry which is preliminary data.</text>
</comment>
<proteinExistence type="predicted"/>